<dbReference type="AlphaFoldDB" id="D6YSR2"/>
<name>D6YSR2_WADCW</name>
<dbReference type="Proteomes" id="UP000001505">
    <property type="component" value="Chromosome"/>
</dbReference>
<evidence type="ECO:0000313" key="2">
    <source>
        <dbReference type="Proteomes" id="UP000001505"/>
    </source>
</evidence>
<proteinExistence type="predicted"/>
<dbReference type="STRING" id="716544.wcw_1766"/>
<evidence type="ECO:0000313" key="1">
    <source>
        <dbReference type="EMBL" id="ADI39107.1"/>
    </source>
</evidence>
<dbReference type="KEGG" id="wch:wcw_1766"/>
<accession>D6YSR2</accession>
<gene>
    <name evidence="1" type="ordered locus">wcw_1766</name>
</gene>
<protein>
    <submittedName>
        <fullName evidence="1">Uncharacterized protein</fullName>
    </submittedName>
</protein>
<keyword evidence="2" id="KW-1185">Reference proteome</keyword>
<reference evidence="1 2" key="1">
    <citation type="journal article" date="2010" name="PLoS ONE">
        <title>The Waddlia genome: a window into chlamydial biology.</title>
        <authorList>
            <person name="Bertelli C."/>
            <person name="Collyn F."/>
            <person name="Croxatto A."/>
            <person name="Ruckert C."/>
            <person name="Polkinghorne A."/>
            <person name="Kebbi-Beghdadi C."/>
            <person name="Goesmann A."/>
            <person name="Vaughan L."/>
            <person name="Greub G."/>
        </authorList>
    </citation>
    <scope>NUCLEOTIDE SEQUENCE [LARGE SCALE GENOMIC DNA]</scope>
    <source>
        <strain evidence="2">ATCC VR-1470 / WSU 86-1044</strain>
    </source>
</reference>
<organism evidence="1 2">
    <name type="scientific">Waddlia chondrophila (strain ATCC VR-1470 / WSU 86-1044)</name>
    <dbReference type="NCBI Taxonomy" id="716544"/>
    <lineage>
        <taxon>Bacteria</taxon>
        <taxon>Pseudomonadati</taxon>
        <taxon>Chlamydiota</taxon>
        <taxon>Chlamydiia</taxon>
        <taxon>Parachlamydiales</taxon>
        <taxon>Waddliaceae</taxon>
        <taxon>Waddlia</taxon>
    </lineage>
</organism>
<dbReference type="RefSeq" id="WP_013182809.1">
    <property type="nucleotide sequence ID" value="NC_014225.1"/>
</dbReference>
<sequence length="225" mass="25258">MSLETKNGFVDSIGFFWRYSVLGQVDGIKSKLDPISVLAVLALLNYKKIGTLIGFKGYLMTTEAPSSVQGVVRCIFGESREDLAVIPTAIEKAATWFHPEIGEDNDYRELFMAAHKGLGKLQQTYREKQSNVTPAAISDWMKSILLYAQQKEQAPDEPELNQTAQKVHDLWTLTEIRQVNSLIAQMDERQGDVSPDIEVKCADKIEILELYLKQKAVELGSIYEG</sequence>
<dbReference type="EMBL" id="CP001928">
    <property type="protein sequence ID" value="ADI39107.1"/>
    <property type="molecule type" value="Genomic_DNA"/>
</dbReference>
<dbReference type="HOGENOM" id="CLU_1229507_0_0_0"/>